<feature type="compositionally biased region" description="Low complexity" evidence="5">
    <location>
        <begin position="618"/>
        <end position="630"/>
    </location>
</feature>
<dbReference type="OrthoDB" id="76813at2759"/>
<evidence type="ECO:0000256" key="3">
    <source>
        <dbReference type="ARBA" id="ARBA00023054"/>
    </source>
</evidence>
<evidence type="ECO:0000313" key="6">
    <source>
        <dbReference type="EMBL" id="OQR86967.1"/>
    </source>
</evidence>
<organism evidence="6 7">
    <name type="scientific">Achlya hypogyna</name>
    <name type="common">Oomycete</name>
    <name type="synonym">Protoachlya hypogyna</name>
    <dbReference type="NCBI Taxonomy" id="1202772"/>
    <lineage>
        <taxon>Eukaryota</taxon>
        <taxon>Sar</taxon>
        <taxon>Stramenopiles</taxon>
        <taxon>Oomycota</taxon>
        <taxon>Saprolegniomycetes</taxon>
        <taxon>Saprolegniales</taxon>
        <taxon>Achlyaceae</taxon>
        <taxon>Achlya</taxon>
    </lineage>
</organism>
<dbReference type="EMBL" id="JNBR01001472">
    <property type="protein sequence ID" value="OQR86967.1"/>
    <property type="molecule type" value="Genomic_DNA"/>
</dbReference>
<feature type="region of interest" description="Disordered" evidence="5">
    <location>
        <begin position="483"/>
        <end position="502"/>
    </location>
</feature>
<evidence type="ECO:0000256" key="5">
    <source>
        <dbReference type="SAM" id="MobiDB-lite"/>
    </source>
</evidence>
<proteinExistence type="predicted"/>
<evidence type="ECO:0000256" key="4">
    <source>
        <dbReference type="SAM" id="Coils"/>
    </source>
</evidence>
<gene>
    <name evidence="6" type="ORF">ACHHYP_09683</name>
</gene>
<dbReference type="PANTHER" id="PTHR18921:SF2">
    <property type="entry name" value="THYROID RECEPTOR-INTERACTING PROTEIN 11"/>
    <property type="match status" value="1"/>
</dbReference>
<protein>
    <submittedName>
        <fullName evidence="6">Uncharacterized protein</fullName>
    </submittedName>
</protein>
<dbReference type="GO" id="GO:0031267">
    <property type="term" value="F:small GTPase binding"/>
    <property type="evidence" value="ECO:0007669"/>
    <property type="project" value="TreeGrafter"/>
</dbReference>
<dbReference type="GO" id="GO:0007030">
    <property type="term" value="P:Golgi organization"/>
    <property type="evidence" value="ECO:0007669"/>
    <property type="project" value="TreeGrafter"/>
</dbReference>
<dbReference type="STRING" id="1202772.A0A1V9YMN5"/>
<feature type="compositionally biased region" description="Basic and acidic residues" evidence="5">
    <location>
        <begin position="193"/>
        <end position="202"/>
    </location>
</feature>
<feature type="region of interest" description="Disordered" evidence="5">
    <location>
        <begin position="1"/>
        <end position="108"/>
    </location>
</feature>
<dbReference type="Proteomes" id="UP000243579">
    <property type="component" value="Unassembled WGS sequence"/>
</dbReference>
<comment type="caution">
    <text evidence="6">The sequence shown here is derived from an EMBL/GenBank/DDBJ whole genome shotgun (WGS) entry which is preliminary data.</text>
</comment>
<dbReference type="GO" id="GO:0006888">
    <property type="term" value="P:endoplasmic reticulum to Golgi vesicle-mediated transport"/>
    <property type="evidence" value="ECO:0007669"/>
    <property type="project" value="TreeGrafter"/>
</dbReference>
<reference evidence="6 7" key="1">
    <citation type="journal article" date="2014" name="Genome Biol. Evol.">
        <title>The secreted proteins of Achlya hypogyna and Thraustotheca clavata identify the ancestral oomycete secretome and reveal gene acquisitions by horizontal gene transfer.</title>
        <authorList>
            <person name="Misner I."/>
            <person name="Blouin N."/>
            <person name="Leonard G."/>
            <person name="Richards T.A."/>
            <person name="Lane C.E."/>
        </authorList>
    </citation>
    <scope>NUCLEOTIDE SEQUENCE [LARGE SCALE GENOMIC DNA]</scope>
    <source>
        <strain evidence="6 7">ATCC 48635</strain>
    </source>
</reference>
<evidence type="ECO:0000313" key="7">
    <source>
        <dbReference type="Proteomes" id="UP000243579"/>
    </source>
</evidence>
<feature type="compositionally biased region" description="Basic and acidic residues" evidence="5">
    <location>
        <begin position="50"/>
        <end position="103"/>
    </location>
</feature>
<feature type="compositionally biased region" description="Basic and acidic residues" evidence="5">
    <location>
        <begin position="24"/>
        <end position="42"/>
    </location>
</feature>
<evidence type="ECO:0000256" key="2">
    <source>
        <dbReference type="ARBA" id="ARBA00023034"/>
    </source>
</evidence>
<accession>A0A1V9YMN5</accession>
<feature type="compositionally biased region" description="Low complexity" evidence="5">
    <location>
        <begin position="524"/>
        <end position="543"/>
    </location>
</feature>
<feature type="region of interest" description="Disordered" evidence="5">
    <location>
        <begin position="517"/>
        <end position="630"/>
    </location>
</feature>
<name>A0A1V9YMN5_ACHHY</name>
<feature type="coiled-coil region" evidence="4">
    <location>
        <begin position="730"/>
        <end position="892"/>
    </location>
</feature>
<dbReference type="PANTHER" id="PTHR18921">
    <property type="entry name" value="MYOSIN HEAVY CHAIN - RELATED"/>
    <property type="match status" value="1"/>
</dbReference>
<keyword evidence="3 4" id="KW-0175">Coiled coil</keyword>
<feature type="compositionally biased region" description="Polar residues" evidence="5">
    <location>
        <begin position="1"/>
        <end position="11"/>
    </location>
</feature>
<evidence type="ECO:0000256" key="1">
    <source>
        <dbReference type="ARBA" id="ARBA00004555"/>
    </source>
</evidence>
<dbReference type="GO" id="GO:0005794">
    <property type="term" value="C:Golgi apparatus"/>
    <property type="evidence" value="ECO:0007669"/>
    <property type="project" value="UniProtKB-SubCell"/>
</dbReference>
<keyword evidence="2" id="KW-0333">Golgi apparatus</keyword>
<feature type="compositionally biased region" description="Low complexity" evidence="5">
    <location>
        <begin position="566"/>
        <end position="579"/>
    </location>
</feature>
<keyword evidence="7" id="KW-1185">Reference proteome</keyword>
<feature type="region of interest" description="Disordered" evidence="5">
    <location>
        <begin position="162"/>
        <end position="234"/>
    </location>
</feature>
<dbReference type="AlphaFoldDB" id="A0A1V9YMN5"/>
<sequence length="908" mass="98709">MATTTAETTADFNDMTEVIDSLESPDRATHKDGYDDQEHEDGAQDANSDLVHDEGDTNDHDHLEESYESHNLEVEDDAEHIADASVDEHDDHAVENHEDHPDDNGENFVEDHVEECEAEPLHEEVVDEPVHLEEEPVKAHVEETPVQPPSPPAVVVKTVLAKTATKTSPSRLRKPAPKSAVEKPATKTPLRTPTKEKAEPKTAPKTPPKAAVQPRLSLQARQSIGSKTTEETKTRPMLLRLPHAAYDQLFAHCTLGSLKHLAGVNLELYNAVHSDHRYWVKEPEALPPFVSALLAAADAKTGAKWAEAKAALTTVDVAHTVKLDDLRVLRNYRVAPPGVLLLCKTIVQLMRFAPPRAGLDERAVAGDWGVIKSTFLDLKLLPRALRIAVDRVLHRHPLPFTSQQLADIAAAVASPELDEAKLKRTCSALVPTLDVVRRVTAGLNVLARELELTAFTKAQLQHPTTEETAAAAVDAIVAKLDAPQPAPERSPSGSPTAADTKLKIKAKTVSRLVVAPKAKPTVDTTAKPAASKPATPRTAAARVPLKRPTTTPSGIAAPKAGRSSDDASSTSSSNGVAASKRPSDVKPVVKSAPRVSLPKAAAKEKPTAMRAKTAPVPATTLRRSSSTSSESMATLRADLVASSEELLRSTEDLKEKLALVAELEASLAGVQAALAEREGDVSALSAELEQKTKDLEGRQATVLEMQCIQETLSFRVTEMTQRDAEQATTIAQLQTEKTYLEAQLRDALARCEAAEADVEEKHALVEEKEEEHQKWEQAVRDQLAHEAQMDKYDLQKEVAELQAQLATLRSEHLLELASKQARIEQVEAEKKTYADELESAERRANLIHEERLQLSTSLQAAQAEGRHLTESVAALTDELAKEKKRVAAAEAAYRESLKMTAEDVATLD</sequence>
<comment type="subcellular location">
    <subcellularLocation>
        <location evidence="1">Golgi apparatus</location>
    </subcellularLocation>
</comment>